<protein>
    <submittedName>
        <fullName evidence="3">Secreted RxLR effector peptide protein</fullName>
    </submittedName>
</protein>
<organism evidence="2 3">
    <name type="scientific">Caenorhabditis tropicalis</name>
    <dbReference type="NCBI Taxonomy" id="1561998"/>
    <lineage>
        <taxon>Eukaryota</taxon>
        <taxon>Metazoa</taxon>
        <taxon>Ecdysozoa</taxon>
        <taxon>Nematoda</taxon>
        <taxon>Chromadorea</taxon>
        <taxon>Rhabditida</taxon>
        <taxon>Rhabditina</taxon>
        <taxon>Rhabditomorpha</taxon>
        <taxon>Rhabditoidea</taxon>
        <taxon>Rhabditidae</taxon>
        <taxon>Peloderinae</taxon>
        <taxon>Caenorhabditis</taxon>
    </lineage>
</organism>
<sequence>MKFQIYLFIFATLFTISVADTLLRSQPLKNDANGHPIEKVQGVKKPHSKEDYDLLRELIKEHRKKLEQKKAIIIFDENAEGIQKKKNIDTRKKLTVFFDEDSGDKRVAKRDTLLRSLESKRIAKRDTLLKSLQVLNEDGKPKHIAKRDTLLKSLPVQREDRRSVIIGFKNTVAPQRDALLNALRERYAHLNKIAKRDTLLKSLPAADKKDQKEDEKLAKMAARRRQAFEYFLKKKESLTRLKSDPGAPRQKRDIAATVVGAAVSSVVSNLMKNVEESVVKAENDAKKFQSDLDSDQGQILGQGEIAQISQDVVSMLPGKKPAQINNEIVPLPFAPVKAHDAPKWNDIAPVRADVEVIVGNNATSTSAPVADKKGFFATLFNSFKLLFGTITNSVG</sequence>
<keyword evidence="2" id="KW-1185">Reference proteome</keyword>
<feature type="chain" id="PRO_5009308743" evidence="1">
    <location>
        <begin position="20"/>
        <end position="395"/>
    </location>
</feature>
<proteinExistence type="predicted"/>
<reference evidence="3" key="1">
    <citation type="submission" date="2016-11" db="UniProtKB">
        <authorList>
            <consortium name="WormBaseParasite"/>
        </authorList>
    </citation>
    <scope>IDENTIFICATION</scope>
</reference>
<dbReference type="Proteomes" id="UP000095282">
    <property type="component" value="Unplaced"/>
</dbReference>
<evidence type="ECO:0000313" key="2">
    <source>
        <dbReference type="Proteomes" id="UP000095282"/>
    </source>
</evidence>
<dbReference type="AlphaFoldDB" id="A0A1I7UCE8"/>
<name>A0A1I7UCE8_9PELO</name>
<evidence type="ECO:0000313" key="3">
    <source>
        <dbReference type="WBParaSite" id="Csp11.Scaffold629.g7920.t2"/>
    </source>
</evidence>
<feature type="signal peptide" evidence="1">
    <location>
        <begin position="1"/>
        <end position="19"/>
    </location>
</feature>
<dbReference type="WBParaSite" id="Csp11.Scaffold629.g7920.t2">
    <property type="protein sequence ID" value="Csp11.Scaffold629.g7920.t2"/>
    <property type="gene ID" value="Csp11.Scaffold629.g7920"/>
</dbReference>
<evidence type="ECO:0000256" key="1">
    <source>
        <dbReference type="SAM" id="SignalP"/>
    </source>
</evidence>
<keyword evidence="1" id="KW-0732">Signal</keyword>
<accession>A0A1I7UCE8</accession>